<feature type="transmembrane region" description="Helical" evidence="6">
    <location>
        <begin position="319"/>
        <end position="337"/>
    </location>
</feature>
<evidence type="ECO:0000256" key="1">
    <source>
        <dbReference type="ARBA" id="ARBA00004651"/>
    </source>
</evidence>
<sequence length="449" mass="46541">MGEPSTASDQPRVSGVRAAVRNLGWLLAGRGVVAVLSLLYLGIATRTLGVTDFGRFALVTGAAQSLGVLVGFQTWQVVVRYGIDHRSRGDEAALGRLYRACMLLDAVSAIVGVVAAVLIIVVWRDELGITPALLRDTIVLMVAELVSLRSAALGVLRLNDRFGHATAADSVTPLGRMLGALAAALFAPDLHGFLWAWAVAEVATAAAYWLLLGRSGDLSLAFGAPFSLALVRRENPQFGRFLVSTNIASTLGLATKQLPLLFVGGFVGPAAAGGFRLAAQLAQALAKLSQLISRAAFPEVVRAVRGVTGSALRGVLNRLFWASAAAGFVILLLVALVGRPGLVLVGGNHVYGEAYPLLLWLAAAGAIDLAVVAFEPVLLAVNRSGSAVASRGAGVALQLLLMVWLLPRIGAEGASIGVFAASLLGALLLGLNVLRFARAADGSEVRPAS</sequence>
<evidence type="ECO:0000256" key="6">
    <source>
        <dbReference type="SAM" id="Phobius"/>
    </source>
</evidence>
<evidence type="ECO:0000256" key="4">
    <source>
        <dbReference type="ARBA" id="ARBA00022989"/>
    </source>
</evidence>
<feature type="transmembrane region" description="Helical" evidence="6">
    <location>
        <begin position="138"/>
        <end position="156"/>
    </location>
</feature>
<name>A0A3R9WNC8_9SPHN</name>
<dbReference type="EMBL" id="RWJF01000001">
    <property type="protein sequence ID" value="RST29550.1"/>
    <property type="molecule type" value="Genomic_DNA"/>
</dbReference>
<dbReference type="GO" id="GO:0005886">
    <property type="term" value="C:plasma membrane"/>
    <property type="evidence" value="ECO:0007669"/>
    <property type="project" value="UniProtKB-SubCell"/>
</dbReference>
<organism evidence="7 8">
    <name type="scientific">Sphingomonas ginkgonis</name>
    <dbReference type="NCBI Taxonomy" id="2315330"/>
    <lineage>
        <taxon>Bacteria</taxon>
        <taxon>Pseudomonadati</taxon>
        <taxon>Pseudomonadota</taxon>
        <taxon>Alphaproteobacteria</taxon>
        <taxon>Sphingomonadales</taxon>
        <taxon>Sphingomonadaceae</taxon>
        <taxon>Sphingomonas</taxon>
    </lineage>
</organism>
<keyword evidence="4 6" id="KW-1133">Transmembrane helix</keyword>
<keyword evidence="8" id="KW-1185">Reference proteome</keyword>
<evidence type="ECO:0000256" key="3">
    <source>
        <dbReference type="ARBA" id="ARBA00022692"/>
    </source>
</evidence>
<dbReference type="InterPro" id="IPR002797">
    <property type="entry name" value="Polysacc_synth"/>
</dbReference>
<dbReference type="PANTHER" id="PTHR30250:SF31">
    <property type="entry name" value="INNER MEMBRANE PROTEIN YGHQ"/>
    <property type="match status" value="1"/>
</dbReference>
<dbReference type="AlphaFoldDB" id="A0A3R9WNC8"/>
<protein>
    <submittedName>
        <fullName evidence="7">Lipopolysaccharide biosynthesis protein</fullName>
    </submittedName>
</protein>
<dbReference type="InterPro" id="IPR050833">
    <property type="entry name" value="Poly_Biosynth_Transport"/>
</dbReference>
<evidence type="ECO:0000313" key="8">
    <source>
        <dbReference type="Proteomes" id="UP000274661"/>
    </source>
</evidence>
<feature type="transmembrane region" description="Helical" evidence="6">
    <location>
        <begin position="100"/>
        <end position="123"/>
    </location>
</feature>
<keyword evidence="5 6" id="KW-0472">Membrane</keyword>
<feature type="transmembrane region" description="Helical" evidence="6">
    <location>
        <begin position="23"/>
        <end position="44"/>
    </location>
</feature>
<feature type="transmembrane region" description="Helical" evidence="6">
    <location>
        <begin position="177"/>
        <end position="200"/>
    </location>
</feature>
<keyword evidence="3 6" id="KW-0812">Transmembrane</keyword>
<keyword evidence="2" id="KW-1003">Cell membrane</keyword>
<feature type="transmembrane region" description="Helical" evidence="6">
    <location>
        <begin position="206"/>
        <end position="231"/>
    </location>
</feature>
<evidence type="ECO:0000313" key="7">
    <source>
        <dbReference type="EMBL" id="RST29550.1"/>
    </source>
</evidence>
<dbReference type="Proteomes" id="UP000274661">
    <property type="component" value="Unassembled WGS sequence"/>
</dbReference>
<feature type="transmembrane region" description="Helical" evidence="6">
    <location>
        <begin position="388"/>
        <end position="407"/>
    </location>
</feature>
<evidence type="ECO:0000256" key="5">
    <source>
        <dbReference type="ARBA" id="ARBA00023136"/>
    </source>
</evidence>
<dbReference type="Pfam" id="PF01943">
    <property type="entry name" value="Polysacc_synt"/>
    <property type="match status" value="1"/>
</dbReference>
<gene>
    <name evidence="7" type="ORF">HMF7854_00910</name>
</gene>
<dbReference type="RefSeq" id="WP_126717393.1">
    <property type="nucleotide sequence ID" value="NZ_RWJF01000001.1"/>
</dbReference>
<proteinExistence type="predicted"/>
<feature type="transmembrane region" description="Helical" evidence="6">
    <location>
        <begin position="56"/>
        <end position="79"/>
    </location>
</feature>
<feature type="transmembrane region" description="Helical" evidence="6">
    <location>
        <begin position="413"/>
        <end position="434"/>
    </location>
</feature>
<reference evidence="7 8" key="1">
    <citation type="submission" date="2018-12" db="EMBL/GenBank/DDBJ databases">
        <title>Sphingomonas sp. HMF7854 Genome sequencing and assembly.</title>
        <authorList>
            <person name="Cha I."/>
            <person name="Kang H."/>
            <person name="Kim H."/>
            <person name="Kang J."/>
            <person name="Joh K."/>
        </authorList>
    </citation>
    <scope>NUCLEOTIDE SEQUENCE [LARGE SCALE GENOMIC DNA]</scope>
    <source>
        <strain evidence="7 8">HMF7854</strain>
    </source>
</reference>
<feature type="transmembrane region" description="Helical" evidence="6">
    <location>
        <begin position="357"/>
        <end position="381"/>
    </location>
</feature>
<dbReference type="PANTHER" id="PTHR30250">
    <property type="entry name" value="PST FAMILY PREDICTED COLANIC ACID TRANSPORTER"/>
    <property type="match status" value="1"/>
</dbReference>
<dbReference type="OrthoDB" id="493991at2"/>
<evidence type="ECO:0000256" key="2">
    <source>
        <dbReference type="ARBA" id="ARBA00022475"/>
    </source>
</evidence>
<accession>A0A3R9WNC8</accession>
<comment type="caution">
    <text evidence="7">The sequence shown here is derived from an EMBL/GenBank/DDBJ whole genome shotgun (WGS) entry which is preliminary data.</text>
</comment>
<comment type="subcellular location">
    <subcellularLocation>
        <location evidence="1">Cell membrane</location>
        <topology evidence="1">Multi-pass membrane protein</topology>
    </subcellularLocation>
</comment>